<dbReference type="AlphaFoldDB" id="A0A914GQI4"/>
<organism evidence="1 2">
    <name type="scientific">Globodera rostochiensis</name>
    <name type="common">Golden nematode worm</name>
    <name type="synonym">Heterodera rostochiensis</name>
    <dbReference type="NCBI Taxonomy" id="31243"/>
    <lineage>
        <taxon>Eukaryota</taxon>
        <taxon>Metazoa</taxon>
        <taxon>Ecdysozoa</taxon>
        <taxon>Nematoda</taxon>
        <taxon>Chromadorea</taxon>
        <taxon>Rhabditida</taxon>
        <taxon>Tylenchina</taxon>
        <taxon>Tylenchomorpha</taxon>
        <taxon>Tylenchoidea</taxon>
        <taxon>Heteroderidae</taxon>
        <taxon>Heteroderinae</taxon>
        <taxon>Globodera</taxon>
    </lineage>
</organism>
<name>A0A914GQI4_GLORO</name>
<proteinExistence type="predicted"/>
<accession>A0A914GQI4</accession>
<dbReference type="Proteomes" id="UP000887572">
    <property type="component" value="Unplaced"/>
</dbReference>
<protein>
    <submittedName>
        <fullName evidence="2">Uncharacterized protein</fullName>
    </submittedName>
</protein>
<keyword evidence="1" id="KW-1185">Reference proteome</keyword>
<evidence type="ECO:0000313" key="1">
    <source>
        <dbReference type="Proteomes" id="UP000887572"/>
    </source>
</evidence>
<dbReference type="WBParaSite" id="Gr19_v10_g10247.t1">
    <property type="protein sequence ID" value="Gr19_v10_g10247.t1"/>
    <property type="gene ID" value="Gr19_v10_g10247"/>
</dbReference>
<reference evidence="2" key="1">
    <citation type="submission" date="2022-11" db="UniProtKB">
        <authorList>
            <consortium name="WormBaseParasite"/>
        </authorList>
    </citation>
    <scope>IDENTIFICATION</scope>
</reference>
<sequence>MSEVTAIVDFYSTLVSHFPATVEDVEGAEVHTLEEASYTIILAKNKLGETYKENILALLKSFWRIFFFAL</sequence>
<evidence type="ECO:0000313" key="2">
    <source>
        <dbReference type="WBParaSite" id="Gr19_v10_g10247.t1"/>
    </source>
</evidence>